<reference evidence="1" key="1">
    <citation type="submission" date="2022-11" db="UniProtKB">
        <authorList>
            <consortium name="EnsemblMetazoa"/>
        </authorList>
    </citation>
    <scope>IDENTIFICATION</scope>
</reference>
<evidence type="ECO:0000313" key="1">
    <source>
        <dbReference type="EnsemblMetazoa" id="XP_028517947.1"/>
    </source>
</evidence>
<dbReference type="InterPro" id="IPR004405">
    <property type="entry name" value="TF_pelota"/>
</dbReference>
<dbReference type="KEGG" id="epa:110249001"/>
<accession>A0A913YTU8</accession>
<proteinExistence type="predicted"/>
<dbReference type="GO" id="GO:0071025">
    <property type="term" value="P:RNA surveillance"/>
    <property type="evidence" value="ECO:0007669"/>
    <property type="project" value="InterPro"/>
</dbReference>
<dbReference type="OrthoDB" id="10249111at2759"/>
<dbReference type="EnsemblMetazoa" id="XM_028662146.1">
    <property type="protein sequence ID" value="XP_028517947.1"/>
    <property type="gene ID" value="LOC110249001"/>
</dbReference>
<dbReference type="GO" id="GO:0032790">
    <property type="term" value="P:ribosome disassembly"/>
    <property type="evidence" value="ECO:0007669"/>
    <property type="project" value="TreeGrafter"/>
</dbReference>
<dbReference type="GO" id="GO:0005737">
    <property type="term" value="C:cytoplasm"/>
    <property type="evidence" value="ECO:0007669"/>
    <property type="project" value="TreeGrafter"/>
</dbReference>
<dbReference type="SUPFAM" id="SSF53137">
    <property type="entry name" value="Translational machinery components"/>
    <property type="match status" value="1"/>
</dbReference>
<dbReference type="PANTHER" id="PTHR10853:SF0">
    <property type="entry name" value="PROTEIN PELOTA HOMOLOG"/>
    <property type="match status" value="1"/>
</dbReference>
<protein>
    <submittedName>
        <fullName evidence="1">Uncharacterized protein</fullName>
    </submittedName>
</protein>
<evidence type="ECO:0000313" key="2">
    <source>
        <dbReference type="Proteomes" id="UP000887567"/>
    </source>
</evidence>
<dbReference type="Gene3D" id="3.30.420.60">
    <property type="entry name" value="eRF1 domain 2"/>
    <property type="match status" value="1"/>
</dbReference>
<name>A0A913YTU8_EXADI</name>
<dbReference type="OMA" id="DDLWHLK"/>
<dbReference type="GO" id="GO:0070481">
    <property type="term" value="P:nuclear-transcribed mRNA catabolic process, non-stop decay"/>
    <property type="evidence" value="ECO:0007669"/>
    <property type="project" value="InterPro"/>
</dbReference>
<dbReference type="InterPro" id="IPR042226">
    <property type="entry name" value="eFR1_2_sf"/>
</dbReference>
<dbReference type="AlphaFoldDB" id="A0A913YTU8"/>
<dbReference type="GO" id="GO:0070966">
    <property type="term" value="P:nuclear-transcribed mRNA catabolic process, no-go decay"/>
    <property type="evidence" value="ECO:0007669"/>
    <property type="project" value="InterPro"/>
</dbReference>
<dbReference type="PANTHER" id="PTHR10853">
    <property type="entry name" value="PELOTA"/>
    <property type="match status" value="1"/>
</dbReference>
<sequence>MIQQATKLEWKVLLENKSKFLLVHSSSGHKHALKEILSDSSIASRLADTKASSEVKALDTFYSTLQNEPDKAYYG</sequence>
<dbReference type="GeneID" id="110249001"/>
<keyword evidence="2" id="KW-1185">Reference proteome</keyword>
<dbReference type="RefSeq" id="XP_028517947.1">
    <property type="nucleotide sequence ID" value="XM_028662146.1"/>
</dbReference>
<organism evidence="1 2">
    <name type="scientific">Exaiptasia diaphana</name>
    <name type="common">Tropical sea anemone</name>
    <name type="synonym">Aiptasia pulchella</name>
    <dbReference type="NCBI Taxonomy" id="2652724"/>
    <lineage>
        <taxon>Eukaryota</taxon>
        <taxon>Metazoa</taxon>
        <taxon>Cnidaria</taxon>
        <taxon>Anthozoa</taxon>
        <taxon>Hexacorallia</taxon>
        <taxon>Actiniaria</taxon>
        <taxon>Aiptasiidae</taxon>
        <taxon>Exaiptasia</taxon>
    </lineage>
</organism>
<dbReference type="GO" id="GO:0070651">
    <property type="term" value="P:nonfunctional rRNA decay"/>
    <property type="evidence" value="ECO:0007669"/>
    <property type="project" value="TreeGrafter"/>
</dbReference>
<dbReference type="Proteomes" id="UP000887567">
    <property type="component" value="Unplaced"/>
</dbReference>